<dbReference type="NCBIfam" id="TIGR00260">
    <property type="entry name" value="thrC"/>
    <property type="match status" value="1"/>
</dbReference>
<dbReference type="UniPathway" id="UPA00050">
    <property type="reaction ID" value="UER00065"/>
</dbReference>
<dbReference type="Pfam" id="PF24857">
    <property type="entry name" value="THR4_C"/>
    <property type="match status" value="1"/>
</dbReference>
<dbReference type="GO" id="GO:0009088">
    <property type="term" value="P:threonine biosynthetic process"/>
    <property type="evidence" value="ECO:0007669"/>
    <property type="project" value="UniProtKB-UniPathway"/>
</dbReference>
<dbReference type="InterPro" id="IPR051166">
    <property type="entry name" value="Threonine_Synthase"/>
</dbReference>
<dbReference type="CDD" id="cd01560">
    <property type="entry name" value="Thr-synth_2"/>
    <property type="match status" value="1"/>
</dbReference>
<evidence type="ECO:0000256" key="1">
    <source>
        <dbReference type="ARBA" id="ARBA00001933"/>
    </source>
</evidence>
<evidence type="ECO:0000256" key="6">
    <source>
        <dbReference type="ARBA" id="ARBA00022697"/>
    </source>
</evidence>
<keyword evidence="5" id="KW-0028">Amino-acid biosynthesis</keyword>
<dbReference type="AlphaFoldDB" id="A0A433DMA3"/>
<dbReference type="EC" id="4.2.3.1" evidence="4"/>
<dbReference type="InterPro" id="IPR037158">
    <property type="entry name" value="Thr_synth_N_sf"/>
</dbReference>
<dbReference type="OrthoDB" id="5203861at2759"/>
<dbReference type="Proteomes" id="UP000268093">
    <property type="component" value="Unassembled WGS sequence"/>
</dbReference>
<dbReference type="GO" id="GO:0030170">
    <property type="term" value="F:pyridoxal phosphate binding"/>
    <property type="evidence" value="ECO:0007669"/>
    <property type="project" value="InterPro"/>
</dbReference>
<dbReference type="InterPro" id="IPR004450">
    <property type="entry name" value="Thr_synthase-like"/>
</dbReference>
<dbReference type="SUPFAM" id="SSF53686">
    <property type="entry name" value="Tryptophan synthase beta subunit-like PLP-dependent enzymes"/>
    <property type="match status" value="1"/>
</dbReference>
<evidence type="ECO:0000256" key="7">
    <source>
        <dbReference type="ARBA" id="ARBA00022898"/>
    </source>
</evidence>
<dbReference type="EMBL" id="RBNI01000268">
    <property type="protein sequence ID" value="RUP52020.1"/>
    <property type="molecule type" value="Genomic_DNA"/>
</dbReference>
<evidence type="ECO:0000313" key="12">
    <source>
        <dbReference type="EMBL" id="RUP52020.1"/>
    </source>
</evidence>
<dbReference type="InterPro" id="IPR036052">
    <property type="entry name" value="TrpB-like_PALP_sf"/>
</dbReference>
<dbReference type="PROSITE" id="PS00165">
    <property type="entry name" value="DEHYDRATASE_SER_THR"/>
    <property type="match status" value="1"/>
</dbReference>
<evidence type="ECO:0000259" key="10">
    <source>
        <dbReference type="Pfam" id="PF00291"/>
    </source>
</evidence>
<evidence type="ECO:0000256" key="5">
    <source>
        <dbReference type="ARBA" id="ARBA00022605"/>
    </source>
</evidence>
<evidence type="ECO:0000256" key="9">
    <source>
        <dbReference type="PIRSR" id="PIRSR604450-51"/>
    </source>
</evidence>
<accession>A0A433DMA3</accession>
<keyword evidence="13" id="KW-1185">Reference proteome</keyword>
<evidence type="ECO:0000256" key="3">
    <source>
        <dbReference type="ARBA" id="ARBA00005517"/>
    </source>
</evidence>
<dbReference type="PANTHER" id="PTHR42690:SF1">
    <property type="entry name" value="THREONINE SYNTHASE-LIKE 2"/>
    <property type="match status" value="1"/>
</dbReference>
<evidence type="ECO:0000256" key="8">
    <source>
        <dbReference type="ARBA" id="ARBA00023239"/>
    </source>
</evidence>
<organism evidence="12 13">
    <name type="scientific">Jimgerdemannia flammicorona</name>
    <dbReference type="NCBI Taxonomy" id="994334"/>
    <lineage>
        <taxon>Eukaryota</taxon>
        <taxon>Fungi</taxon>
        <taxon>Fungi incertae sedis</taxon>
        <taxon>Mucoromycota</taxon>
        <taxon>Mucoromycotina</taxon>
        <taxon>Endogonomycetes</taxon>
        <taxon>Endogonales</taxon>
        <taxon>Endogonaceae</taxon>
        <taxon>Jimgerdemannia</taxon>
    </lineage>
</organism>
<keyword evidence="6" id="KW-0791">Threonine biosynthesis</keyword>
<keyword evidence="7 9" id="KW-0663">Pyridoxal phosphate</keyword>
<dbReference type="InterPro" id="IPR000634">
    <property type="entry name" value="Ser/Thr_deHydtase_PyrdxlP-BS"/>
</dbReference>
<feature type="domain" description="Tryptophan synthase beta chain-like PALP" evidence="10">
    <location>
        <begin position="104"/>
        <end position="357"/>
    </location>
</feature>
<feature type="domain" description="Threonine synthase N-terminal" evidence="11">
    <location>
        <begin position="7"/>
        <end position="86"/>
    </location>
</feature>
<comment type="caution">
    <text evidence="12">The sequence shown here is derived from an EMBL/GenBank/DDBJ whole genome shotgun (WGS) entry which is preliminary data.</text>
</comment>
<reference evidence="12 13" key="1">
    <citation type="journal article" date="2018" name="New Phytol.">
        <title>Phylogenomics of Endogonaceae and evolution of mycorrhizas within Mucoromycota.</title>
        <authorList>
            <person name="Chang Y."/>
            <person name="Desiro A."/>
            <person name="Na H."/>
            <person name="Sandor L."/>
            <person name="Lipzen A."/>
            <person name="Clum A."/>
            <person name="Barry K."/>
            <person name="Grigoriev I.V."/>
            <person name="Martin F.M."/>
            <person name="Stajich J.E."/>
            <person name="Smith M.E."/>
            <person name="Bonito G."/>
            <person name="Spatafora J.W."/>
        </authorList>
    </citation>
    <scope>NUCLEOTIDE SEQUENCE [LARGE SCALE GENOMIC DNA]</scope>
    <source>
        <strain evidence="12 13">GMNB39</strain>
    </source>
</reference>
<dbReference type="InterPro" id="IPR001926">
    <property type="entry name" value="TrpB-like_PALP"/>
</dbReference>
<dbReference type="Pfam" id="PF14821">
    <property type="entry name" value="Thr_synth_N"/>
    <property type="match status" value="1"/>
</dbReference>
<proteinExistence type="inferred from homology"/>
<comment type="pathway">
    <text evidence="2">Amino-acid biosynthesis; L-threonine biosynthesis; L-threonine from L-aspartate: step 5/5.</text>
</comment>
<dbReference type="GO" id="GO:0004795">
    <property type="term" value="F:threonine synthase activity"/>
    <property type="evidence" value="ECO:0007669"/>
    <property type="project" value="UniProtKB-EC"/>
</dbReference>
<evidence type="ECO:0000259" key="11">
    <source>
        <dbReference type="Pfam" id="PF14821"/>
    </source>
</evidence>
<protein>
    <recommendedName>
        <fullName evidence="4">threonine synthase</fullName>
        <ecNumber evidence="4">4.2.3.1</ecNumber>
    </recommendedName>
</protein>
<evidence type="ECO:0000313" key="13">
    <source>
        <dbReference type="Proteomes" id="UP000268093"/>
    </source>
</evidence>
<dbReference type="FunFam" id="3.40.50.1100:FF:000024">
    <property type="entry name" value="Probable threonine synthase"/>
    <property type="match status" value="1"/>
</dbReference>
<evidence type="ECO:0000256" key="2">
    <source>
        <dbReference type="ARBA" id="ARBA00004979"/>
    </source>
</evidence>
<dbReference type="Gene3D" id="3.40.50.1100">
    <property type="match status" value="2"/>
</dbReference>
<keyword evidence="8" id="KW-0456">Lyase</keyword>
<feature type="modified residue" description="N6-(pyridoxal phosphate)lysine" evidence="9">
    <location>
        <position position="118"/>
    </location>
</feature>
<dbReference type="InterPro" id="IPR029144">
    <property type="entry name" value="Thr_synth_N"/>
</dbReference>
<comment type="similarity">
    <text evidence="3">Belongs to the threonine synthase family.</text>
</comment>
<dbReference type="PANTHER" id="PTHR42690">
    <property type="entry name" value="THREONINE SYNTHASE FAMILY MEMBER"/>
    <property type="match status" value="1"/>
</dbReference>
<dbReference type="FunFam" id="3.90.1380.10:FF:000003">
    <property type="entry name" value="THR4p Threonine synthase"/>
    <property type="match status" value="1"/>
</dbReference>
<sequence>MFRLAMKYRSTRGKATNYSFEDTVLTGLAPDGGLFIPHTIPTLPEDWQTAWSALTFQQLAVEIFSLFIDPAEIPRRDLASLVERSYATFRATDVTPLRKIRDGFYVLELFHGPTFAFKDVALQFLGNLFEYFLERKNKGITEQRKLHRLTVVGATSGDTGSAAIYGLRGKKNISVFITFPRGRVSPVQEAQMTTVLDKNVHCVSVEGTFDDCQDIVKQLFNNRTFNTRHHLGAINSINWARILAQTVYYFHSYFNLLRSLHLSAGTPAAHAIRLHYSVPTGNFGDILAGYYAHRMGLPTARLVVATNSNDILNRFFESASYERQAGDDGNVKETLSPAMDILVSSNFERLLWYLARETEVDGGSEMIGEETSLDERLAGHASKVVDGWMRDLKEKGVFRVKPEVVAKAREIFDSARVSDEETLETIRRYHNPPNPSQTSYILDPHTAVGVEAAERISARHHLVGYPTGQDIFVSLATAHPAKFASAVEVALAEQPGFQFEDVLPPEFVGLLERERRVVNVRKAEEALVIEVVERELRKEGVEWDE</sequence>
<comment type="cofactor">
    <cofactor evidence="1 9">
        <name>pyridoxal 5'-phosphate</name>
        <dbReference type="ChEBI" id="CHEBI:597326"/>
    </cofactor>
</comment>
<dbReference type="Pfam" id="PF00291">
    <property type="entry name" value="PALP"/>
    <property type="match status" value="1"/>
</dbReference>
<name>A0A433DMA3_9FUNG</name>
<dbReference type="Gene3D" id="3.90.1380.10">
    <property type="entry name" value="Threonine synthase, N-terminal domain"/>
    <property type="match status" value="1"/>
</dbReference>
<gene>
    <name evidence="12" type="ORF">BC936DRAFT_143423</name>
</gene>
<evidence type="ECO:0000256" key="4">
    <source>
        <dbReference type="ARBA" id="ARBA00013028"/>
    </source>
</evidence>